<dbReference type="EnsemblMetazoa" id="Aqu2.1.37282_001">
    <property type="protein sequence ID" value="Aqu2.1.37282_001"/>
    <property type="gene ID" value="Aqu2.1.37282"/>
</dbReference>
<evidence type="ECO:0000313" key="1">
    <source>
        <dbReference type="EnsemblMetazoa" id="Aqu2.1.37282_001"/>
    </source>
</evidence>
<reference evidence="1" key="1">
    <citation type="submission" date="2017-05" db="UniProtKB">
        <authorList>
            <consortium name="EnsemblMetazoa"/>
        </authorList>
    </citation>
    <scope>IDENTIFICATION</scope>
</reference>
<accession>A0A1X7VCN9</accession>
<dbReference type="AlphaFoldDB" id="A0A1X7VCN9"/>
<proteinExistence type="predicted"/>
<organism evidence="1">
    <name type="scientific">Amphimedon queenslandica</name>
    <name type="common">Sponge</name>
    <dbReference type="NCBI Taxonomy" id="400682"/>
    <lineage>
        <taxon>Eukaryota</taxon>
        <taxon>Metazoa</taxon>
        <taxon>Porifera</taxon>
        <taxon>Demospongiae</taxon>
        <taxon>Heteroscleromorpha</taxon>
        <taxon>Haplosclerida</taxon>
        <taxon>Niphatidae</taxon>
        <taxon>Amphimedon</taxon>
    </lineage>
</organism>
<protein>
    <submittedName>
        <fullName evidence="1">Uncharacterized protein</fullName>
    </submittedName>
</protein>
<name>A0A1X7VCN9_AMPQE</name>
<sequence length="230" mass="25444">MREKRTFISLVCETIMNSINCDGEGGWTRVGYLNMTQSGATCLNGLIQKNYTNIDHPLCVCGQLRGYQFYGTQAFKRIGGSGYNSNSLEDFTVDGVSITHGSNPRKHIWAYVGSYSEDSTDNCACPCNTGYSGGLDLNATFIGSHYYCESGLNPGQPFSAVLYATDPLWDGQQCDDQESTCCPANSKMPWFYRSLDTQTTDDIELRLCDGRKEPSDIGDSPLDIIELYIK</sequence>
<dbReference type="InParanoid" id="A0A1X7VCN9"/>